<protein>
    <submittedName>
        <fullName evidence="1">Uncharacterized protein</fullName>
    </submittedName>
</protein>
<comment type="caution">
    <text evidence="1">The sequence shown here is derived from an EMBL/GenBank/DDBJ whole genome shotgun (WGS) entry which is preliminary data.</text>
</comment>
<dbReference type="GeneID" id="39600049"/>
<gene>
    <name evidence="1" type="ORF">C8Q69DRAFT_469613</name>
</gene>
<keyword evidence="2" id="KW-1185">Reference proteome</keyword>
<dbReference type="Proteomes" id="UP000283841">
    <property type="component" value="Unassembled WGS sequence"/>
</dbReference>
<proteinExistence type="predicted"/>
<organism evidence="1 2">
    <name type="scientific">Byssochlamys spectabilis</name>
    <name type="common">Paecilomyces variotii</name>
    <dbReference type="NCBI Taxonomy" id="264951"/>
    <lineage>
        <taxon>Eukaryota</taxon>
        <taxon>Fungi</taxon>
        <taxon>Dikarya</taxon>
        <taxon>Ascomycota</taxon>
        <taxon>Pezizomycotina</taxon>
        <taxon>Eurotiomycetes</taxon>
        <taxon>Eurotiomycetidae</taxon>
        <taxon>Eurotiales</taxon>
        <taxon>Thermoascaceae</taxon>
        <taxon>Paecilomyces</taxon>
    </lineage>
</organism>
<dbReference type="EMBL" id="RCNU01000006">
    <property type="protein sequence ID" value="RWQ95287.1"/>
    <property type="molecule type" value="Genomic_DNA"/>
</dbReference>
<sequence length="61" mass="6585">MPTIMTRNPGEISLANFTVKSGDNHLYRGVSGVAGGVVVNGALKSGQTIQIPDQHHEQHRY</sequence>
<name>A0A443HTZ6_BYSSP</name>
<accession>A0A443HTZ6</accession>
<dbReference type="RefSeq" id="XP_028484932.1">
    <property type="nucleotide sequence ID" value="XM_028630772.1"/>
</dbReference>
<dbReference type="AlphaFoldDB" id="A0A443HTZ6"/>
<dbReference type="VEuPathDB" id="FungiDB:C8Q69DRAFT_469613"/>
<dbReference type="STRING" id="264951.A0A443HTZ6"/>
<evidence type="ECO:0000313" key="2">
    <source>
        <dbReference type="Proteomes" id="UP000283841"/>
    </source>
</evidence>
<evidence type="ECO:0000313" key="1">
    <source>
        <dbReference type="EMBL" id="RWQ95287.1"/>
    </source>
</evidence>
<reference evidence="1 2" key="1">
    <citation type="journal article" date="2018" name="Front. Microbiol.">
        <title>Genomic and genetic insights into a cosmopolitan fungus, Paecilomyces variotii (Eurotiales).</title>
        <authorList>
            <person name="Urquhart A.S."/>
            <person name="Mondo S.J."/>
            <person name="Makela M.R."/>
            <person name="Hane J.K."/>
            <person name="Wiebenga A."/>
            <person name="He G."/>
            <person name="Mihaltcheva S."/>
            <person name="Pangilinan J."/>
            <person name="Lipzen A."/>
            <person name="Barry K."/>
            <person name="de Vries R.P."/>
            <person name="Grigoriev I.V."/>
            <person name="Idnurm A."/>
        </authorList>
    </citation>
    <scope>NUCLEOTIDE SEQUENCE [LARGE SCALE GENOMIC DNA]</scope>
    <source>
        <strain evidence="1 2">CBS 101075</strain>
    </source>
</reference>